<evidence type="ECO:0000313" key="1">
    <source>
        <dbReference type="EMBL" id="MBB4926019.1"/>
    </source>
</evidence>
<dbReference type="AlphaFoldDB" id="A0A7W7R621"/>
<name>A0A7W7R621_KITKI</name>
<proteinExistence type="predicted"/>
<sequence length="117" mass="13086">MTSAAHHSDEPRIPMPPLEYPALRKAVAVLVPSRLPELFEDMQQAFTWASERDSLAPVHLFHRKWGVVVAIERVPARAERFHRCERLVAQSGDPAERRAAAVEIAALLAEADREISA</sequence>
<dbReference type="Proteomes" id="UP000540506">
    <property type="component" value="Unassembled WGS sequence"/>
</dbReference>
<dbReference type="EMBL" id="JACHJV010000001">
    <property type="protein sequence ID" value="MBB4926019.1"/>
    <property type="molecule type" value="Genomic_DNA"/>
</dbReference>
<accession>A0A7W7R621</accession>
<gene>
    <name evidence="1" type="ORF">FHR34_005012</name>
</gene>
<protein>
    <submittedName>
        <fullName evidence="1">Uncharacterized protein</fullName>
    </submittedName>
</protein>
<keyword evidence="2" id="KW-1185">Reference proteome</keyword>
<dbReference type="RefSeq" id="WP_312897398.1">
    <property type="nucleotide sequence ID" value="NZ_JACHJV010000001.1"/>
</dbReference>
<comment type="caution">
    <text evidence="1">The sequence shown here is derived from an EMBL/GenBank/DDBJ whole genome shotgun (WGS) entry which is preliminary data.</text>
</comment>
<organism evidence="1 2">
    <name type="scientific">Kitasatospora kifunensis</name>
    <name type="common">Streptomyces kifunensis</name>
    <dbReference type="NCBI Taxonomy" id="58351"/>
    <lineage>
        <taxon>Bacteria</taxon>
        <taxon>Bacillati</taxon>
        <taxon>Actinomycetota</taxon>
        <taxon>Actinomycetes</taxon>
        <taxon>Kitasatosporales</taxon>
        <taxon>Streptomycetaceae</taxon>
        <taxon>Kitasatospora</taxon>
    </lineage>
</organism>
<reference evidence="1 2" key="1">
    <citation type="submission" date="2020-08" db="EMBL/GenBank/DDBJ databases">
        <title>Sequencing the genomes of 1000 actinobacteria strains.</title>
        <authorList>
            <person name="Klenk H.-P."/>
        </authorList>
    </citation>
    <scope>NUCLEOTIDE SEQUENCE [LARGE SCALE GENOMIC DNA]</scope>
    <source>
        <strain evidence="1 2">DSM 41654</strain>
    </source>
</reference>
<evidence type="ECO:0000313" key="2">
    <source>
        <dbReference type="Proteomes" id="UP000540506"/>
    </source>
</evidence>